<dbReference type="SUPFAM" id="SSF56801">
    <property type="entry name" value="Acetyl-CoA synthetase-like"/>
    <property type="match status" value="1"/>
</dbReference>
<dbReference type="InterPro" id="IPR045851">
    <property type="entry name" value="AMP-bd_C_sf"/>
</dbReference>
<evidence type="ECO:0000259" key="1">
    <source>
        <dbReference type="Pfam" id="PF00501"/>
    </source>
</evidence>
<keyword evidence="4" id="KW-1185">Reference proteome</keyword>
<name>A0A815YX06_ADIRI</name>
<gene>
    <name evidence="3" type="ORF">XAT740_LOCUS44885</name>
</gene>
<dbReference type="AlphaFoldDB" id="A0A815YX06"/>
<dbReference type="GO" id="GO:0005737">
    <property type="term" value="C:cytoplasm"/>
    <property type="evidence" value="ECO:0007669"/>
    <property type="project" value="TreeGrafter"/>
</dbReference>
<protein>
    <submittedName>
        <fullName evidence="3">Uncharacterized protein</fullName>
    </submittedName>
</protein>
<sequence>MKRIAQHLDLNTVSLYNLYGPAECTLGSVYHEFKVDDIERGVIPIGLPFPNMQAQVLDQFYQWTVPGMKGELFLDGIQRFPGYFGRDDLTKSAFYGSFYRTGDIVRMDKQGLLSYIGRKDNQIKLRGQRIEPGEIERCVLEASPHISKCVVVKWEDNHLIAYIEGFDVDEDKLRKHCQSRLPIFMIPSAFIVLEKLPLNANGKLDRKG</sequence>
<dbReference type="EMBL" id="CAJNOR010005759">
    <property type="protein sequence ID" value="CAF1575317.1"/>
    <property type="molecule type" value="Genomic_DNA"/>
</dbReference>
<evidence type="ECO:0000313" key="3">
    <source>
        <dbReference type="EMBL" id="CAF1575317.1"/>
    </source>
</evidence>
<dbReference type="Proteomes" id="UP000663828">
    <property type="component" value="Unassembled WGS sequence"/>
</dbReference>
<evidence type="ECO:0000313" key="4">
    <source>
        <dbReference type="Proteomes" id="UP000663828"/>
    </source>
</evidence>
<feature type="domain" description="AMP-binding enzyme C-terminal" evidence="2">
    <location>
        <begin position="139"/>
        <end position="203"/>
    </location>
</feature>
<dbReference type="GO" id="GO:0031177">
    <property type="term" value="F:phosphopantetheine binding"/>
    <property type="evidence" value="ECO:0007669"/>
    <property type="project" value="TreeGrafter"/>
</dbReference>
<dbReference type="GO" id="GO:0043041">
    <property type="term" value="P:amino acid activation for nonribosomal peptide biosynthetic process"/>
    <property type="evidence" value="ECO:0007669"/>
    <property type="project" value="TreeGrafter"/>
</dbReference>
<dbReference type="GO" id="GO:0044550">
    <property type="term" value="P:secondary metabolite biosynthetic process"/>
    <property type="evidence" value="ECO:0007669"/>
    <property type="project" value="TreeGrafter"/>
</dbReference>
<dbReference type="Gene3D" id="3.30.300.30">
    <property type="match status" value="1"/>
</dbReference>
<accession>A0A815YX06</accession>
<dbReference type="Gene3D" id="3.40.50.12780">
    <property type="entry name" value="N-terminal domain of ligase-like"/>
    <property type="match status" value="1"/>
</dbReference>
<reference evidence="3" key="1">
    <citation type="submission" date="2021-02" db="EMBL/GenBank/DDBJ databases">
        <authorList>
            <person name="Nowell W R."/>
        </authorList>
    </citation>
    <scope>NUCLEOTIDE SEQUENCE</scope>
</reference>
<feature type="non-terminal residue" evidence="3">
    <location>
        <position position="208"/>
    </location>
</feature>
<dbReference type="PANTHER" id="PTHR45527">
    <property type="entry name" value="NONRIBOSOMAL PEPTIDE SYNTHETASE"/>
    <property type="match status" value="1"/>
</dbReference>
<organism evidence="3 4">
    <name type="scientific">Adineta ricciae</name>
    <name type="common">Rotifer</name>
    <dbReference type="NCBI Taxonomy" id="249248"/>
    <lineage>
        <taxon>Eukaryota</taxon>
        <taxon>Metazoa</taxon>
        <taxon>Spiralia</taxon>
        <taxon>Gnathifera</taxon>
        <taxon>Rotifera</taxon>
        <taxon>Eurotatoria</taxon>
        <taxon>Bdelloidea</taxon>
        <taxon>Adinetida</taxon>
        <taxon>Adinetidae</taxon>
        <taxon>Adineta</taxon>
    </lineage>
</organism>
<dbReference type="PANTHER" id="PTHR45527:SF1">
    <property type="entry name" value="FATTY ACID SYNTHASE"/>
    <property type="match status" value="1"/>
</dbReference>
<feature type="domain" description="AMP-dependent synthetase/ligase" evidence="1">
    <location>
        <begin position="13"/>
        <end position="84"/>
    </location>
</feature>
<dbReference type="InterPro" id="IPR042099">
    <property type="entry name" value="ANL_N_sf"/>
</dbReference>
<evidence type="ECO:0000259" key="2">
    <source>
        <dbReference type="Pfam" id="PF13193"/>
    </source>
</evidence>
<proteinExistence type="predicted"/>
<dbReference type="Pfam" id="PF00501">
    <property type="entry name" value="AMP-binding"/>
    <property type="match status" value="1"/>
</dbReference>
<comment type="caution">
    <text evidence="3">The sequence shown here is derived from an EMBL/GenBank/DDBJ whole genome shotgun (WGS) entry which is preliminary data.</text>
</comment>
<dbReference type="InterPro" id="IPR025110">
    <property type="entry name" value="AMP-bd_C"/>
</dbReference>
<dbReference type="InterPro" id="IPR000873">
    <property type="entry name" value="AMP-dep_synth/lig_dom"/>
</dbReference>
<dbReference type="Pfam" id="PF13193">
    <property type="entry name" value="AMP-binding_C"/>
    <property type="match status" value="1"/>
</dbReference>